<dbReference type="FunFam" id="3.30.200.20:FF:000143">
    <property type="entry name" value="Ephrin type-B receptor 6"/>
    <property type="match status" value="1"/>
</dbReference>
<dbReference type="PROSITE" id="PS50105">
    <property type="entry name" value="SAM_DOMAIN"/>
    <property type="match status" value="1"/>
</dbReference>
<dbReference type="FunFam" id="1.10.510.10:FF:000986">
    <property type="entry name" value="Protein tyrosine kinase 2aa"/>
    <property type="match status" value="1"/>
</dbReference>
<accession>A0A817UL86</accession>
<dbReference type="InterPro" id="IPR000719">
    <property type="entry name" value="Prot_kinase_dom"/>
</dbReference>
<dbReference type="InterPro" id="IPR001660">
    <property type="entry name" value="SAM"/>
</dbReference>
<feature type="signal peptide" evidence="17">
    <location>
        <begin position="1"/>
        <end position="21"/>
    </location>
</feature>
<dbReference type="PROSITE" id="PS51550">
    <property type="entry name" value="EPH_LBD"/>
    <property type="match status" value="1"/>
</dbReference>
<keyword evidence="13" id="KW-0675">Receptor</keyword>
<feature type="domain" description="Eph LBD" evidence="22">
    <location>
        <begin position="24"/>
        <end position="224"/>
    </location>
</feature>
<dbReference type="PROSITE" id="PS50853">
    <property type="entry name" value="FN3"/>
    <property type="match status" value="1"/>
</dbReference>
<dbReference type="InterPro" id="IPR001090">
    <property type="entry name" value="Ephrin_rcpt_lig-bd_dom"/>
</dbReference>
<organism evidence="23 24">
    <name type="scientific">Rotaria socialis</name>
    <dbReference type="NCBI Taxonomy" id="392032"/>
    <lineage>
        <taxon>Eukaryota</taxon>
        <taxon>Metazoa</taxon>
        <taxon>Spiralia</taxon>
        <taxon>Gnathifera</taxon>
        <taxon>Rotifera</taxon>
        <taxon>Eurotatoria</taxon>
        <taxon>Bdelloidea</taxon>
        <taxon>Philodinida</taxon>
        <taxon>Philodinidae</taxon>
        <taxon>Rotaria</taxon>
    </lineage>
</organism>
<dbReference type="EMBL" id="CAJNYT010000190">
    <property type="protein sequence ID" value="CAF3337425.1"/>
    <property type="molecule type" value="Genomic_DNA"/>
</dbReference>
<dbReference type="Pfam" id="PF07714">
    <property type="entry name" value="PK_Tyr_Ser-Thr"/>
    <property type="match status" value="2"/>
</dbReference>
<evidence type="ECO:0000256" key="17">
    <source>
        <dbReference type="SAM" id="SignalP"/>
    </source>
</evidence>
<evidence type="ECO:0000256" key="2">
    <source>
        <dbReference type="ARBA" id="ARBA00004479"/>
    </source>
</evidence>
<dbReference type="Pfam" id="PF25599">
    <property type="entry name" value="Ephrin_CRD"/>
    <property type="match status" value="1"/>
</dbReference>
<dbReference type="SMART" id="SM00219">
    <property type="entry name" value="TyrKc"/>
    <property type="match status" value="1"/>
</dbReference>
<feature type="binding site" evidence="15">
    <location>
        <position position="709"/>
    </location>
    <ligand>
        <name>ATP</name>
        <dbReference type="ChEBI" id="CHEBI:30616"/>
    </ligand>
</feature>
<dbReference type="Pfam" id="PF00041">
    <property type="entry name" value="fn3"/>
    <property type="match status" value="1"/>
</dbReference>
<dbReference type="GO" id="GO:0005524">
    <property type="term" value="F:ATP binding"/>
    <property type="evidence" value="ECO:0007669"/>
    <property type="project" value="UniProtKB-UniRule"/>
</dbReference>
<dbReference type="PROSITE" id="PS51065">
    <property type="entry name" value="NHR"/>
    <property type="match status" value="1"/>
</dbReference>
<evidence type="ECO:0000259" key="19">
    <source>
        <dbReference type="PROSITE" id="PS50105"/>
    </source>
</evidence>
<feature type="chain" id="PRO_5032314400" description="receptor protein-tyrosine kinase" evidence="17">
    <location>
        <begin position="22"/>
        <end position="1132"/>
    </location>
</feature>
<dbReference type="CDD" id="cd00063">
    <property type="entry name" value="FN3"/>
    <property type="match status" value="2"/>
</dbReference>
<dbReference type="SUPFAM" id="SSF47769">
    <property type="entry name" value="SAM/Pointed domain"/>
    <property type="match status" value="1"/>
</dbReference>
<evidence type="ECO:0000256" key="16">
    <source>
        <dbReference type="SAM" id="Phobius"/>
    </source>
</evidence>
<evidence type="ECO:0000256" key="6">
    <source>
        <dbReference type="ARBA" id="ARBA00022729"/>
    </source>
</evidence>
<dbReference type="GO" id="GO:0007411">
    <property type="term" value="P:axon guidance"/>
    <property type="evidence" value="ECO:0007669"/>
    <property type="project" value="TreeGrafter"/>
</dbReference>
<dbReference type="PROSITE" id="PS00109">
    <property type="entry name" value="PROTEIN_KINASE_TYR"/>
    <property type="match status" value="1"/>
</dbReference>
<dbReference type="SMART" id="SM00060">
    <property type="entry name" value="FN3"/>
    <property type="match status" value="2"/>
</dbReference>
<dbReference type="InterPro" id="IPR017441">
    <property type="entry name" value="Protein_kinase_ATP_BS"/>
</dbReference>
<keyword evidence="11 16" id="KW-0472">Membrane</keyword>
<name>A0A817UL86_9BILA</name>
<evidence type="ECO:0000256" key="1">
    <source>
        <dbReference type="ARBA" id="ARBA00004308"/>
    </source>
</evidence>
<keyword evidence="6 17" id="KW-0732">Signal</keyword>
<dbReference type="Gene3D" id="1.10.150.50">
    <property type="entry name" value="Transcription Factor, Ets-1"/>
    <property type="match status" value="1"/>
</dbReference>
<sequence>MIMKLCFFMLICFIYDSFVQATKEVVLLDTREARDYLNWDKTSNNGNLNDGWGELSFEAKLFPTLLLSPSTSTLWRTQYVCDITSERHVDNWLRSPYFKRQQAQRIEIELGFSIRDCSTFQTPNEIRSCRETFELYIHESDYEDNDLLWSSYKLVDVIAGNRFTSNNYGSQSSASSGNNLTVNVKTRGISVNKNGFYIAFRDQGACVSLLYVKIFYRLCQDTSIGLVLFPETPTGAHLTDIVERHGICTINSKPVQKPLGFCKGNGEWAFQETSLRDSCHCQDGYELLIDNKNNGLLSRAICKACSIGTFKSTISNNYRCERCPLNSHTKDKGASSCICNDGFFRLNASLSNSPCFGSPIEPQNVTVDDIDQASIKISWKRSIDNANDIVYRIECNRLVEGRLIPCESYISYQPNRTFINGSSVQMLGLDADTNYNIELYAEHLSTHLLSKSVDLSFTTKRPIPKLIRDINIRRISLNTIIISWSSNDFDQYQIRYWPLNDDNRKFLRTLLFNNFTLITQSDNYKFQLRGHTRFGWSLYTQEKSLSVSSLLVDEQYLANTKLTDVTTKFVENKTILLIGPFIILLLLITVIILAFIYSKKRRTCRLKTASDCESLDYQKRQVSGHYGPDAFFNSGWSAPLWPPIPTTSKTYIDPHTYEDPTKAVRDFARELDPNLIVIESVIGGGEFGDVCRGKLRKPNMMKDVPVAIKTLKQGAIEKTRLDFLSEASIMGQFDDENVIYLEGVVTKHHPIMIVTEYMENGSLDAYLRANEGNKCLDALQLTRMLRGIASGMKYLSDMKYVHRDLAARNILVNKDLICKVADFGLSREIDDGDSYTTKGGKIPIRWTAIEAIDYRKFTSASDVWSFGVLCWEVVSFGERPFWNWSNQDDLAARNILVNKDLICKVADFGLSREIDDGDSYTTKGGKIPIRWTAIEAIDYRKFTSASDVWSFGVLCWEVVSFGERPFWNWSNQDVIKAIKNSYRLPPPMGCPDVLYKLMLICWNEEYLERPKFTDIVQQLTQFIQVPSRLLSLAKQRFVFVNHPDQPNFAQVTSIIDWLHNLQLDRLIRLFMSAGYTNLSQICHFNQSDLHDIIGNSITLDEQTRLLDSLKHVRSQLVLISSKSLLPGEGYLV</sequence>
<dbReference type="InterPro" id="IPR013761">
    <property type="entry name" value="SAM/pointed_sf"/>
</dbReference>
<dbReference type="SUPFAM" id="SSF49265">
    <property type="entry name" value="Fibronectin type III"/>
    <property type="match status" value="1"/>
</dbReference>
<dbReference type="InterPro" id="IPR020635">
    <property type="entry name" value="Tyr_kinase_cat_dom"/>
</dbReference>
<dbReference type="Proteomes" id="UP000663872">
    <property type="component" value="Unassembled WGS sequence"/>
</dbReference>
<dbReference type="InterPro" id="IPR008979">
    <property type="entry name" value="Galactose-bd-like_sf"/>
</dbReference>
<evidence type="ECO:0000256" key="9">
    <source>
        <dbReference type="ARBA" id="ARBA00022840"/>
    </source>
</evidence>
<keyword evidence="7 15" id="KW-0547">Nucleotide-binding</keyword>
<dbReference type="InterPro" id="IPR006573">
    <property type="entry name" value="NHR_dom"/>
</dbReference>
<dbReference type="InterPro" id="IPR036116">
    <property type="entry name" value="FN3_sf"/>
</dbReference>
<dbReference type="SMART" id="SM00615">
    <property type="entry name" value="EPH_lbd"/>
    <property type="match status" value="1"/>
</dbReference>
<keyword evidence="5 16" id="KW-0812">Transmembrane</keyword>
<dbReference type="GO" id="GO:0050793">
    <property type="term" value="P:regulation of developmental process"/>
    <property type="evidence" value="ECO:0007669"/>
    <property type="project" value="UniProtKB-ARBA"/>
</dbReference>
<dbReference type="InterPro" id="IPR001245">
    <property type="entry name" value="Ser-Thr/Tyr_kinase_cat_dom"/>
</dbReference>
<comment type="caution">
    <text evidence="23">The sequence shown here is derived from an EMBL/GenBank/DDBJ whole genome shotgun (WGS) entry which is preliminary data.</text>
</comment>
<dbReference type="GO" id="GO:0005886">
    <property type="term" value="C:plasma membrane"/>
    <property type="evidence" value="ECO:0007669"/>
    <property type="project" value="TreeGrafter"/>
</dbReference>
<proteinExistence type="predicted"/>
<dbReference type="PANTHER" id="PTHR46877">
    <property type="entry name" value="EPH RECEPTOR A5"/>
    <property type="match status" value="1"/>
</dbReference>
<evidence type="ECO:0000256" key="7">
    <source>
        <dbReference type="ARBA" id="ARBA00022741"/>
    </source>
</evidence>
<dbReference type="Gene3D" id="2.60.120.260">
    <property type="entry name" value="Galactose-binding domain-like"/>
    <property type="match status" value="1"/>
</dbReference>
<feature type="domain" description="Fibronectin type-III" evidence="20">
    <location>
        <begin position="361"/>
        <end position="462"/>
    </location>
</feature>
<dbReference type="PROSITE" id="PS50011">
    <property type="entry name" value="PROTEIN_KINASE_DOM"/>
    <property type="match status" value="1"/>
</dbReference>
<evidence type="ECO:0000256" key="15">
    <source>
        <dbReference type="PROSITE-ProRule" id="PRU10141"/>
    </source>
</evidence>
<evidence type="ECO:0000256" key="13">
    <source>
        <dbReference type="ARBA" id="ARBA00023170"/>
    </source>
</evidence>
<evidence type="ECO:0000259" key="21">
    <source>
        <dbReference type="PROSITE" id="PS51065"/>
    </source>
</evidence>
<dbReference type="InterPro" id="IPR008266">
    <property type="entry name" value="Tyr_kinase_AS"/>
</dbReference>
<dbReference type="GO" id="GO:0005005">
    <property type="term" value="F:transmembrane-ephrin receptor activity"/>
    <property type="evidence" value="ECO:0007669"/>
    <property type="project" value="TreeGrafter"/>
</dbReference>
<keyword evidence="4" id="KW-0808">Transferase</keyword>
<feature type="domain" description="NHR" evidence="21">
    <location>
        <begin position="1086"/>
        <end position="1132"/>
    </location>
</feature>
<protein>
    <recommendedName>
        <fullName evidence="3">receptor protein-tyrosine kinase</fullName>
        <ecNumber evidence="3">2.7.10.1</ecNumber>
    </recommendedName>
</protein>
<evidence type="ECO:0000256" key="10">
    <source>
        <dbReference type="ARBA" id="ARBA00022989"/>
    </source>
</evidence>
<dbReference type="PANTHER" id="PTHR46877:SF14">
    <property type="entry name" value="RECEPTOR PROTEIN-TYROSINE KINASE"/>
    <property type="match status" value="1"/>
</dbReference>
<evidence type="ECO:0000256" key="12">
    <source>
        <dbReference type="ARBA" id="ARBA00023137"/>
    </source>
</evidence>
<dbReference type="Gene3D" id="2.60.40.1770">
    <property type="entry name" value="ephrin a2 ectodomain"/>
    <property type="match status" value="1"/>
</dbReference>
<evidence type="ECO:0000259" key="20">
    <source>
        <dbReference type="PROSITE" id="PS50853"/>
    </source>
</evidence>
<reference evidence="23" key="1">
    <citation type="submission" date="2021-02" db="EMBL/GenBank/DDBJ databases">
        <authorList>
            <person name="Nowell W R."/>
        </authorList>
    </citation>
    <scope>NUCLEOTIDE SEQUENCE</scope>
</reference>
<dbReference type="InterPro" id="IPR050449">
    <property type="entry name" value="Ephrin_rcpt_TKs"/>
</dbReference>
<dbReference type="Pfam" id="PF01404">
    <property type="entry name" value="Ephrin_lbd"/>
    <property type="match status" value="1"/>
</dbReference>
<feature type="transmembrane region" description="Helical" evidence="16">
    <location>
        <begin position="575"/>
        <end position="597"/>
    </location>
</feature>
<keyword evidence="10 16" id="KW-1133">Transmembrane helix</keyword>
<keyword evidence="14" id="KW-0325">Glycoprotein</keyword>
<dbReference type="GO" id="GO:0030425">
    <property type="term" value="C:dendrite"/>
    <property type="evidence" value="ECO:0007669"/>
    <property type="project" value="TreeGrafter"/>
</dbReference>
<evidence type="ECO:0000256" key="5">
    <source>
        <dbReference type="ARBA" id="ARBA00022692"/>
    </source>
</evidence>
<dbReference type="InterPro" id="IPR003961">
    <property type="entry name" value="FN3_dom"/>
</dbReference>
<dbReference type="Gene3D" id="2.60.40.10">
    <property type="entry name" value="Immunoglobulins"/>
    <property type="match status" value="1"/>
</dbReference>
<dbReference type="AlphaFoldDB" id="A0A817UL86"/>
<evidence type="ECO:0000313" key="23">
    <source>
        <dbReference type="EMBL" id="CAF3337425.1"/>
    </source>
</evidence>
<keyword evidence="9 15" id="KW-0067">ATP-binding</keyword>
<evidence type="ECO:0000256" key="4">
    <source>
        <dbReference type="ARBA" id="ARBA00022679"/>
    </source>
</evidence>
<dbReference type="PROSITE" id="PS00107">
    <property type="entry name" value="PROTEIN_KINASE_ATP"/>
    <property type="match status" value="1"/>
</dbReference>
<evidence type="ECO:0000313" key="24">
    <source>
        <dbReference type="Proteomes" id="UP000663872"/>
    </source>
</evidence>
<evidence type="ECO:0000256" key="11">
    <source>
        <dbReference type="ARBA" id="ARBA00023136"/>
    </source>
</evidence>
<dbReference type="Pfam" id="PF14575">
    <property type="entry name" value="EphA2_TM"/>
    <property type="match status" value="1"/>
</dbReference>
<evidence type="ECO:0000259" key="22">
    <source>
        <dbReference type="PROSITE" id="PS51550"/>
    </source>
</evidence>
<comment type="subcellular location">
    <subcellularLocation>
        <location evidence="1">Endomembrane system</location>
    </subcellularLocation>
    <subcellularLocation>
        <location evidence="2">Membrane</location>
        <topology evidence="2">Single-pass type I membrane protein</topology>
    </subcellularLocation>
</comment>
<dbReference type="SUPFAM" id="SSF56112">
    <property type="entry name" value="Protein kinase-like (PK-like)"/>
    <property type="match status" value="2"/>
</dbReference>
<dbReference type="SUPFAM" id="SSF49785">
    <property type="entry name" value="Galactose-binding domain-like"/>
    <property type="match status" value="1"/>
</dbReference>
<evidence type="ECO:0000256" key="14">
    <source>
        <dbReference type="ARBA" id="ARBA00023180"/>
    </source>
</evidence>
<evidence type="ECO:0000259" key="18">
    <source>
        <dbReference type="PROSITE" id="PS50011"/>
    </source>
</evidence>
<dbReference type="InterPro" id="IPR013783">
    <property type="entry name" value="Ig-like_fold"/>
</dbReference>
<feature type="domain" description="Protein kinase" evidence="18">
    <location>
        <begin position="676"/>
        <end position="1023"/>
    </location>
</feature>
<dbReference type="Gene3D" id="1.10.510.10">
    <property type="entry name" value="Transferase(Phosphotransferase) domain 1"/>
    <property type="match status" value="2"/>
</dbReference>
<evidence type="ECO:0000256" key="8">
    <source>
        <dbReference type="ARBA" id="ARBA00022777"/>
    </source>
</evidence>
<gene>
    <name evidence="23" type="ORF">GRG538_LOCUS4296</name>
</gene>
<evidence type="ECO:0000256" key="3">
    <source>
        <dbReference type="ARBA" id="ARBA00011902"/>
    </source>
</evidence>
<dbReference type="InterPro" id="IPR027936">
    <property type="entry name" value="Eph_TM"/>
</dbReference>
<dbReference type="GO" id="GO:0012505">
    <property type="term" value="C:endomembrane system"/>
    <property type="evidence" value="ECO:0007669"/>
    <property type="project" value="UniProtKB-SubCell"/>
</dbReference>
<dbReference type="PRINTS" id="PR00109">
    <property type="entry name" value="TYRKINASE"/>
</dbReference>
<dbReference type="InterPro" id="IPR011009">
    <property type="entry name" value="Kinase-like_dom_sf"/>
</dbReference>
<dbReference type="Gene3D" id="2.10.50.10">
    <property type="entry name" value="Tumor Necrosis Factor Receptor, subunit A, domain 2"/>
    <property type="match status" value="1"/>
</dbReference>
<keyword evidence="12" id="KW-0829">Tyrosine-protein kinase</keyword>
<dbReference type="Gene3D" id="3.30.200.20">
    <property type="entry name" value="Phosphorylase Kinase, domain 1"/>
    <property type="match status" value="1"/>
</dbReference>
<dbReference type="EC" id="2.7.10.1" evidence="3"/>
<dbReference type="FunFam" id="1.10.510.10:FF:001512">
    <property type="entry name" value="Receptor tyrosine-protein kinase erbB-2"/>
    <property type="match status" value="1"/>
</dbReference>
<feature type="domain" description="SAM" evidence="19">
    <location>
        <begin position="1049"/>
        <end position="1115"/>
    </location>
</feature>
<dbReference type="SMART" id="SM01411">
    <property type="entry name" value="Ephrin_rec_like"/>
    <property type="match status" value="1"/>
</dbReference>
<keyword evidence="8" id="KW-0418">Kinase</keyword>